<proteinExistence type="predicted"/>
<dbReference type="Proteomes" id="UP000324748">
    <property type="component" value="Unassembled WGS sequence"/>
</dbReference>
<dbReference type="AlphaFoldDB" id="A0A5B0MEG3"/>
<keyword evidence="1" id="KW-0732">Signal</keyword>
<reference evidence="2 3" key="1">
    <citation type="submission" date="2019-05" db="EMBL/GenBank/DDBJ databases">
        <title>Emergence of the Ug99 lineage of the wheat stem rust pathogen through somatic hybridization.</title>
        <authorList>
            <person name="Li F."/>
            <person name="Upadhyaya N.M."/>
            <person name="Sperschneider J."/>
            <person name="Matny O."/>
            <person name="Nguyen-Phuc H."/>
            <person name="Mago R."/>
            <person name="Raley C."/>
            <person name="Miller M.E."/>
            <person name="Silverstein K.A.T."/>
            <person name="Henningsen E."/>
            <person name="Hirsch C.D."/>
            <person name="Visser B."/>
            <person name="Pretorius Z.A."/>
            <person name="Steffenson B.J."/>
            <person name="Schwessinger B."/>
            <person name="Dodds P.N."/>
            <person name="Figueroa M."/>
        </authorList>
    </citation>
    <scope>NUCLEOTIDE SEQUENCE [LARGE SCALE GENOMIC DNA]</scope>
    <source>
        <strain evidence="2">21-0</strain>
    </source>
</reference>
<evidence type="ECO:0000313" key="3">
    <source>
        <dbReference type="Proteomes" id="UP000324748"/>
    </source>
</evidence>
<comment type="caution">
    <text evidence="2">The sequence shown here is derived from an EMBL/GenBank/DDBJ whole genome shotgun (WGS) entry which is preliminary data.</text>
</comment>
<sequence length="475" mass="55318">MGSFFLKLYLNSLFLLTDQALINKKFSTQEENEMAFLVPDLNLPLSEEASLVSLLPLPPSQHLHIFGKDCVSHQKQVEIHPTISAKDSLSMIGSSISSKRKNESLDTEPIMNKKYILEDKRQKDISKSLELAQDENLGGDQKYCHKNAINLKQEENGSMLLNTHSPTICALELNNGKYKLLDFENWTFIQLDPQEEASKRSQITSEKPPTEKLLECLYQVIYPRRKNEMIKKNEKNPISIPRDNPIGILSRFLRHRNKIPYPTESDYNGRIQSMTKVILKLAKNKIGLDRCIAFNKEMQDLLTLNLNSEIKTYQNQNIESKNIPKMILLIEKLNKVVTVLILIHVSLFKEEGEQFRITEDFIKGVLEFLGSFWREIAQGTQELIGKEEWSQNLHDVFTFKKKIFNYKNKDKPYNMWSLSFNIVKYWAYKTDRVVASEASNNKDYQYAISEIINKMIFYLNYQYIIKNKGKKNNHE</sequence>
<keyword evidence="3" id="KW-1185">Reference proteome</keyword>
<dbReference type="EMBL" id="VSWC01000157">
    <property type="protein sequence ID" value="KAA1074488.1"/>
    <property type="molecule type" value="Genomic_DNA"/>
</dbReference>
<organism evidence="2 3">
    <name type="scientific">Puccinia graminis f. sp. tritici</name>
    <dbReference type="NCBI Taxonomy" id="56615"/>
    <lineage>
        <taxon>Eukaryota</taxon>
        <taxon>Fungi</taxon>
        <taxon>Dikarya</taxon>
        <taxon>Basidiomycota</taxon>
        <taxon>Pucciniomycotina</taxon>
        <taxon>Pucciniomycetes</taxon>
        <taxon>Pucciniales</taxon>
        <taxon>Pucciniaceae</taxon>
        <taxon>Puccinia</taxon>
    </lineage>
</organism>
<gene>
    <name evidence="2" type="ORF">PGT21_007572</name>
</gene>
<protein>
    <submittedName>
        <fullName evidence="2">Uncharacterized protein</fullName>
    </submittedName>
</protein>
<accession>A0A5B0MEG3</accession>
<evidence type="ECO:0000313" key="2">
    <source>
        <dbReference type="EMBL" id="KAA1074488.1"/>
    </source>
</evidence>
<dbReference type="OrthoDB" id="10653679at2759"/>
<feature type="signal peptide" evidence="1">
    <location>
        <begin position="1"/>
        <end position="19"/>
    </location>
</feature>
<evidence type="ECO:0000256" key="1">
    <source>
        <dbReference type="SAM" id="SignalP"/>
    </source>
</evidence>
<feature type="chain" id="PRO_5022737505" evidence="1">
    <location>
        <begin position="20"/>
        <end position="475"/>
    </location>
</feature>
<name>A0A5B0MEG3_PUCGR</name>